<reference evidence="1" key="1">
    <citation type="submission" date="2022-10" db="EMBL/GenBank/DDBJ databases">
        <title>The WGS of Solirubrobacter ginsenosidimutans DSM 21036.</title>
        <authorList>
            <person name="Jiang Z."/>
        </authorList>
    </citation>
    <scope>NUCLEOTIDE SEQUENCE</scope>
    <source>
        <strain evidence="1">DSM 21036</strain>
    </source>
</reference>
<organism evidence="1 2">
    <name type="scientific">Solirubrobacter ginsenosidimutans</name>
    <dbReference type="NCBI Taxonomy" id="490573"/>
    <lineage>
        <taxon>Bacteria</taxon>
        <taxon>Bacillati</taxon>
        <taxon>Actinomycetota</taxon>
        <taxon>Thermoleophilia</taxon>
        <taxon>Solirubrobacterales</taxon>
        <taxon>Solirubrobacteraceae</taxon>
        <taxon>Solirubrobacter</taxon>
    </lineage>
</organism>
<comment type="caution">
    <text evidence="1">The sequence shown here is derived from an EMBL/GenBank/DDBJ whole genome shotgun (WGS) entry which is preliminary data.</text>
</comment>
<dbReference type="RefSeq" id="WP_270046335.1">
    <property type="nucleotide sequence ID" value="NZ_JAPDOD010000087.1"/>
</dbReference>
<evidence type="ECO:0000313" key="2">
    <source>
        <dbReference type="Proteomes" id="UP001149140"/>
    </source>
</evidence>
<evidence type="ECO:0000313" key="1">
    <source>
        <dbReference type="EMBL" id="MDA0167083.1"/>
    </source>
</evidence>
<gene>
    <name evidence="1" type="ORF">OM076_42880</name>
</gene>
<sequence length="216" mass="23398">MAGDDDDRDDDARERSGAGPEVWDRFGSYLGYAGAIGTTVSKRTIGSWNQISRNLRSSDGYKADDMAGDAALLMATAMDNLQDFWGLFTTNPDDRVIAGPVPTAFLVFQRGVKAGEYALADVRYVLVPPDIDSPPRHARFALNGPTKDDADNLSGALTATLDAKQRAYEITARKADKALTPGAYSGLVYLRMGSRDVPLADLRILVEEPPRARSGR</sequence>
<dbReference type="AlphaFoldDB" id="A0A9X3SBL0"/>
<accession>A0A9X3SBL0</accession>
<keyword evidence="2" id="KW-1185">Reference proteome</keyword>
<protein>
    <submittedName>
        <fullName evidence="1">Uncharacterized protein</fullName>
    </submittedName>
</protein>
<dbReference type="Proteomes" id="UP001149140">
    <property type="component" value="Unassembled WGS sequence"/>
</dbReference>
<proteinExistence type="predicted"/>
<dbReference type="EMBL" id="JAPDOD010000087">
    <property type="protein sequence ID" value="MDA0167083.1"/>
    <property type="molecule type" value="Genomic_DNA"/>
</dbReference>
<name>A0A9X3SBL0_9ACTN</name>